<evidence type="ECO:0000259" key="2">
    <source>
        <dbReference type="PROSITE" id="PS50853"/>
    </source>
</evidence>
<dbReference type="FunFam" id="2.60.40.10:FF:000234">
    <property type="entry name" value="Collagen, type XII, alpha 1"/>
    <property type="match status" value="1"/>
</dbReference>
<dbReference type="InterPro" id="IPR036116">
    <property type="entry name" value="FN3_sf"/>
</dbReference>
<comment type="caution">
    <text evidence="3">The sequence shown here is derived from an EMBL/GenBank/DDBJ whole genome shotgun (WGS) entry which is preliminary data.</text>
</comment>
<dbReference type="PANTHER" id="PTHR46708">
    <property type="entry name" value="TENASCIN"/>
    <property type="match status" value="1"/>
</dbReference>
<dbReference type="EMBL" id="BFAA01047435">
    <property type="protein sequence ID" value="GCB83449.1"/>
    <property type="molecule type" value="Genomic_DNA"/>
</dbReference>
<dbReference type="InterPro" id="IPR050991">
    <property type="entry name" value="ECM_Regulatory_Proteins"/>
</dbReference>
<proteinExistence type="predicted"/>
<name>A0A401QDI4_SCYTO</name>
<dbReference type="Gene3D" id="2.60.40.10">
    <property type="entry name" value="Immunoglobulins"/>
    <property type="match status" value="2"/>
</dbReference>
<feature type="domain" description="Fibronectin type-III" evidence="2">
    <location>
        <begin position="1"/>
        <end position="48"/>
    </location>
</feature>
<dbReference type="Pfam" id="PF00041">
    <property type="entry name" value="fn3"/>
    <property type="match status" value="1"/>
</dbReference>
<dbReference type="Proteomes" id="UP000288216">
    <property type="component" value="Unassembled WGS sequence"/>
</dbReference>
<dbReference type="InterPro" id="IPR003961">
    <property type="entry name" value="FN3_dom"/>
</dbReference>
<dbReference type="InterPro" id="IPR013783">
    <property type="entry name" value="Ig-like_fold"/>
</dbReference>
<protein>
    <recommendedName>
        <fullName evidence="2">Fibronectin type-III domain-containing protein</fullName>
    </recommendedName>
</protein>
<dbReference type="PROSITE" id="PS50853">
    <property type="entry name" value="FN3"/>
    <property type="match status" value="2"/>
</dbReference>
<feature type="domain" description="Fibronectin type-III" evidence="2">
    <location>
        <begin position="49"/>
        <end position="135"/>
    </location>
</feature>
<evidence type="ECO:0000256" key="1">
    <source>
        <dbReference type="ARBA" id="ARBA00022737"/>
    </source>
</evidence>
<evidence type="ECO:0000313" key="4">
    <source>
        <dbReference type="Proteomes" id="UP000288216"/>
    </source>
</evidence>
<sequence length="135" mass="15374">MIINGYETSQVLDNLDPDTLYDVSLTAIYPDNTESDEVSASELTLVDRGPSNLRFSDVRGNRFRIHWDHGSRDVALYKLSWVPCRGTDKKEMIINGNETSQVLDNLNPDTFYDVFLTAIYPDNTESDEVSSFQRT</sequence>
<reference evidence="3 4" key="1">
    <citation type="journal article" date="2018" name="Nat. Ecol. Evol.">
        <title>Shark genomes provide insights into elasmobranch evolution and the origin of vertebrates.</title>
        <authorList>
            <person name="Hara Y"/>
            <person name="Yamaguchi K"/>
            <person name="Onimaru K"/>
            <person name="Kadota M"/>
            <person name="Koyanagi M"/>
            <person name="Keeley SD"/>
            <person name="Tatsumi K"/>
            <person name="Tanaka K"/>
            <person name="Motone F"/>
            <person name="Kageyama Y"/>
            <person name="Nozu R"/>
            <person name="Adachi N"/>
            <person name="Nishimura O"/>
            <person name="Nakagawa R"/>
            <person name="Tanegashima C"/>
            <person name="Kiyatake I"/>
            <person name="Matsumoto R"/>
            <person name="Murakumo K"/>
            <person name="Nishida K"/>
            <person name="Terakita A"/>
            <person name="Kuratani S"/>
            <person name="Sato K"/>
            <person name="Hyodo S Kuraku.S."/>
        </authorList>
    </citation>
    <scope>NUCLEOTIDE SEQUENCE [LARGE SCALE GENOMIC DNA]</scope>
</reference>
<gene>
    <name evidence="3" type="ORF">scyTo_0024468</name>
</gene>
<organism evidence="3 4">
    <name type="scientific">Scyliorhinus torazame</name>
    <name type="common">Cloudy catshark</name>
    <name type="synonym">Catulus torazame</name>
    <dbReference type="NCBI Taxonomy" id="75743"/>
    <lineage>
        <taxon>Eukaryota</taxon>
        <taxon>Metazoa</taxon>
        <taxon>Chordata</taxon>
        <taxon>Craniata</taxon>
        <taxon>Vertebrata</taxon>
        <taxon>Chondrichthyes</taxon>
        <taxon>Elasmobranchii</taxon>
        <taxon>Galeomorphii</taxon>
        <taxon>Galeoidea</taxon>
        <taxon>Carcharhiniformes</taxon>
        <taxon>Scyliorhinidae</taxon>
        <taxon>Scyliorhinus</taxon>
    </lineage>
</organism>
<dbReference type="PANTHER" id="PTHR46708:SF2">
    <property type="entry name" value="FIBRONECTIN TYPE-III DOMAIN-CONTAINING PROTEIN"/>
    <property type="match status" value="1"/>
</dbReference>
<accession>A0A401QDI4</accession>
<evidence type="ECO:0000313" key="3">
    <source>
        <dbReference type="EMBL" id="GCB83449.1"/>
    </source>
</evidence>
<dbReference type="SUPFAM" id="SSF49265">
    <property type="entry name" value="Fibronectin type III"/>
    <property type="match status" value="2"/>
</dbReference>
<keyword evidence="4" id="KW-1185">Reference proteome</keyword>
<keyword evidence="1" id="KW-0677">Repeat</keyword>
<dbReference type="STRING" id="75743.A0A401QDI4"/>
<dbReference type="AlphaFoldDB" id="A0A401QDI4"/>
<dbReference type="CDD" id="cd00063">
    <property type="entry name" value="FN3"/>
    <property type="match status" value="1"/>
</dbReference>
<dbReference type="SMART" id="SM00060">
    <property type="entry name" value="FN3"/>
    <property type="match status" value="1"/>
</dbReference>
<feature type="non-terminal residue" evidence="3">
    <location>
        <position position="135"/>
    </location>
</feature>